<sequence length="439" mass="48830">MPILGVRADSGPSRTESGVGALIAWADMLWAVTYVSSRGGKSGTGTGLYRIDENLDIEQTHVSNGVYANRLLHPQSNQVSIGPYMIDLDGQVRVIEDLLDHRLTATLTHLNEPERLLYFLTMEGLFFEVDVFTLKVRQLFDLTKLFAISSPHFKGGWTAQGKVVVANNSYYSLEDRDGKLAEWDGSKWTVLVNKPFMEVAGRESFDDVIFANGWDNSSAILKVCSAGQWRTYRLPKASHAYDHGWTTEWTRIREVETERCLMDCHGMFYELPLMAYGGNVWGVKPVCSHLRIVPDFCSFRGMLVLAGNQATPVGGNLLSPQAQSGIWFGKTDDLWSFGKPQGWGGPWRKQPVTAGEPSDPILMTGFDKKVLHLAHEGGSGTEIAVEVDFLGDGTWKTCETLSLGSGEYRYHVFPPGFSAHWARLVSSENCTLTAEFHYT</sequence>
<accession>A0A1F5Z2L3</accession>
<protein>
    <submittedName>
        <fullName evidence="1">Uncharacterized protein</fullName>
    </submittedName>
</protein>
<dbReference type="Proteomes" id="UP000179129">
    <property type="component" value="Unassembled WGS sequence"/>
</dbReference>
<dbReference type="AlphaFoldDB" id="A0A1F5Z2L3"/>
<evidence type="ECO:0000313" key="1">
    <source>
        <dbReference type="EMBL" id="OGG06593.1"/>
    </source>
</evidence>
<organism evidence="1 2">
    <name type="scientific">Candidatus Glassbacteria bacterium RIFCSPLOWO2_12_FULL_58_11</name>
    <dbReference type="NCBI Taxonomy" id="1817867"/>
    <lineage>
        <taxon>Bacteria</taxon>
        <taxon>Candidatus Glassiibacteriota</taxon>
    </lineage>
</organism>
<comment type="caution">
    <text evidence="1">The sequence shown here is derived from an EMBL/GenBank/DDBJ whole genome shotgun (WGS) entry which is preliminary data.</text>
</comment>
<evidence type="ECO:0000313" key="2">
    <source>
        <dbReference type="Proteomes" id="UP000179129"/>
    </source>
</evidence>
<dbReference type="STRING" id="1817867.A3F83_16280"/>
<proteinExistence type="predicted"/>
<gene>
    <name evidence="1" type="ORF">A3F83_16280</name>
</gene>
<reference evidence="1 2" key="1">
    <citation type="journal article" date="2016" name="Nat. Commun.">
        <title>Thousands of microbial genomes shed light on interconnected biogeochemical processes in an aquifer system.</title>
        <authorList>
            <person name="Anantharaman K."/>
            <person name="Brown C.T."/>
            <person name="Hug L.A."/>
            <person name="Sharon I."/>
            <person name="Castelle C.J."/>
            <person name="Probst A.J."/>
            <person name="Thomas B.C."/>
            <person name="Singh A."/>
            <person name="Wilkins M.J."/>
            <person name="Karaoz U."/>
            <person name="Brodie E.L."/>
            <person name="Williams K.H."/>
            <person name="Hubbard S.S."/>
            <person name="Banfield J.F."/>
        </authorList>
    </citation>
    <scope>NUCLEOTIDE SEQUENCE [LARGE SCALE GENOMIC DNA]</scope>
</reference>
<dbReference type="EMBL" id="MFIX01000019">
    <property type="protein sequence ID" value="OGG06593.1"/>
    <property type="molecule type" value="Genomic_DNA"/>
</dbReference>
<name>A0A1F5Z2L3_9BACT</name>